<proteinExistence type="predicted"/>
<feature type="transmembrane region" description="Helical" evidence="5">
    <location>
        <begin position="148"/>
        <end position="166"/>
    </location>
</feature>
<feature type="transmembrane region" description="Helical" evidence="5">
    <location>
        <begin position="241"/>
        <end position="263"/>
    </location>
</feature>
<feature type="transmembrane region" description="Helical" evidence="5">
    <location>
        <begin position="30"/>
        <end position="54"/>
    </location>
</feature>
<dbReference type="Pfam" id="PF00083">
    <property type="entry name" value="Sugar_tr"/>
    <property type="match status" value="1"/>
</dbReference>
<feature type="transmembrane region" description="Helical" evidence="5">
    <location>
        <begin position="362"/>
        <end position="384"/>
    </location>
</feature>
<dbReference type="AlphaFoldDB" id="A0AAV6VKF4"/>
<dbReference type="EMBL" id="JAFNEN010000057">
    <property type="protein sequence ID" value="KAG8197295.1"/>
    <property type="molecule type" value="Genomic_DNA"/>
</dbReference>
<organism evidence="6 7">
    <name type="scientific">Oedothorax gibbosus</name>
    <dbReference type="NCBI Taxonomy" id="931172"/>
    <lineage>
        <taxon>Eukaryota</taxon>
        <taxon>Metazoa</taxon>
        <taxon>Ecdysozoa</taxon>
        <taxon>Arthropoda</taxon>
        <taxon>Chelicerata</taxon>
        <taxon>Arachnida</taxon>
        <taxon>Araneae</taxon>
        <taxon>Araneomorphae</taxon>
        <taxon>Entelegynae</taxon>
        <taxon>Araneoidea</taxon>
        <taxon>Linyphiidae</taxon>
        <taxon>Erigoninae</taxon>
        <taxon>Oedothorax</taxon>
    </lineage>
</organism>
<keyword evidence="3 5" id="KW-1133">Transmembrane helix</keyword>
<evidence type="ECO:0000256" key="3">
    <source>
        <dbReference type="ARBA" id="ARBA00022989"/>
    </source>
</evidence>
<dbReference type="GO" id="GO:0016020">
    <property type="term" value="C:membrane"/>
    <property type="evidence" value="ECO:0007669"/>
    <property type="project" value="UniProtKB-SubCell"/>
</dbReference>
<dbReference type="GO" id="GO:0022857">
    <property type="term" value="F:transmembrane transporter activity"/>
    <property type="evidence" value="ECO:0007669"/>
    <property type="project" value="InterPro"/>
</dbReference>
<evidence type="ECO:0000256" key="2">
    <source>
        <dbReference type="ARBA" id="ARBA00022692"/>
    </source>
</evidence>
<feature type="transmembrane region" description="Helical" evidence="5">
    <location>
        <begin position="120"/>
        <end position="142"/>
    </location>
</feature>
<dbReference type="InterPro" id="IPR005828">
    <property type="entry name" value="MFS_sugar_transport-like"/>
</dbReference>
<dbReference type="Proteomes" id="UP000827092">
    <property type="component" value="Unassembled WGS sequence"/>
</dbReference>
<comment type="subcellular location">
    <subcellularLocation>
        <location evidence="1">Membrane</location>
        <topology evidence="1">Multi-pass membrane protein</topology>
    </subcellularLocation>
</comment>
<evidence type="ECO:0000313" key="6">
    <source>
        <dbReference type="EMBL" id="KAG8197295.1"/>
    </source>
</evidence>
<evidence type="ECO:0000256" key="5">
    <source>
        <dbReference type="SAM" id="Phobius"/>
    </source>
</evidence>
<feature type="transmembrane region" description="Helical" evidence="5">
    <location>
        <begin position="390"/>
        <end position="409"/>
    </location>
</feature>
<accession>A0AAV6VKF4</accession>
<dbReference type="PANTHER" id="PTHR24064">
    <property type="entry name" value="SOLUTE CARRIER FAMILY 22 MEMBER"/>
    <property type="match status" value="1"/>
</dbReference>
<comment type="caution">
    <text evidence="6">The sequence shown here is derived from an EMBL/GenBank/DDBJ whole genome shotgun (WGS) entry which is preliminary data.</text>
</comment>
<name>A0AAV6VKF4_9ARAC</name>
<feature type="transmembrane region" description="Helical" evidence="5">
    <location>
        <begin position="329"/>
        <end position="350"/>
    </location>
</feature>
<evidence type="ECO:0000256" key="1">
    <source>
        <dbReference type="ARBA" id="ARBA00004141"/>
    </source>
</evidence>
<evidence type="ECO:0008006" key="8">
    <source>
        <dbReference type="Google" id="ProtNLM"/>
    </source>
</evidence>
<sequence length="503" mass="56110">MCGWEVCDLMEQFRTPSYKFLWDLVCSKRWIPVILLTAFNISSLLGQCICLIIAKKLGKRVLFFGILFIQSAGGMATAFSPNFICFAVFRCLVGLTIPSALIAPTSLAHELSGWNIHGRVSLLCSAARSIGMTMLAGIVFFVGDWSNLALASSMPFLVFFMYYWVFPESPKWLLTTGRYEETGRLLRNIATTNGRGLSPDYVVSLKRRFRVELALQEDKQRDTGGHTLCDLLSTCNMRRKIILLIFISSLSSTACLGLTYYSVLVPSNISIQLSFALCAGAELVGVVLAAMTIQCAGRRCPAFLFGALSGTMCLLHAFFSPYVGWRLSLVLYTVAKCFSHIFNCILPLWTREQLPVVTREKGYYFIDTISLVGPISVPFIIHQAEEYPSLPMNIFGCLLLLSSILSIGLPDTKHLKNLQTLYDAEIFGKYWKWKDYFTGGPKKADHKNGILKSMEKKPQSPILGLLRKRDSFHIANAEGEIEVLDCNFDSPTFAESAVKVTVL</sequence>
<feature type="transmembrane region" description="Helical" evidence="5">
    <location>
        <begin position="302"/>
        <end position="323"/>
    </location>
</feature>
<keyword evidence="2 5" id="KW-0812">Transmembrane</keyword>
<evidence type="ECO:0000313" key="7">
    <source>
        <dbReference type="Proteomes" id="UP000827092"/>
    </source>
</evidence>
<dbReference type="SUPFAM" id="SSF103473">
    <property type="entry name" value="MFS general substrate transporter"/>
    <property type="match status" value="1"/>
</dbReference>
<dbReference type="InterPro" id="IPR036259">
    <property type="entry name" value="MFS_trans_sf"/>
</dbReference>
<feature type="transmembrane region" description="Helical" evidence="5">
    <location>
        <begin position="269"/>
        <end position="290"/>
    </location>
</feature>
<gene>
    <name evidence="6" type="ORF">JTE90_007541</name>
</gene>
<keyword evidence="7" id="KW-1185">Reference proteome</keyword>
<dbReference type="Gene3D" id="1.20.1250.20">
    <property type="entry name" value="MFS general substrate transporter like domains"/>
    <property type="match status" value="1"/>
</dbReference>
<keyword evidence="4 5" id="KW-0472">Membrane</keyword>
<reference evidence="6 7" key="1">
    <citation type="journal article" date="2022" name="Nat. Ecol. Evol.">
        <title>A masculinizing supergene underlies an exaggerated male reproductive morph in a spider.</title>
        <authorList>
            <person name="Hendrickx F."/>
            <person name="De Corte Z."/>
            <person name="Sonet G."/>
            <person name="Van Belleghem S.M."/>
            <person name="Kostlbacher S."/>
            <person name="Vangestel C."/>
        </authorList>
    </citation>
    <scope>NUCLEOTIDE SEQUENCE [LARGE SCALE GENOMIC DNA]</scope>
    <source>
        <strain evidence="6">W744_W776</strain>
    </source>
</reference>
<feature type="transmembrane region" description="Helical" evidence="5">
    <location>
        <begin position="86"/>
        <end position="108"/>
    </location>
</feature>
<evidence type="ECO:0000256" key="4">
    <source>
        <dbReference type="ARBA" id="ARBA00023136"/>
    </source>
</evidence>
<feature type="transmembrane region" description="Helical" evidence="5">
    <location>
        <begin position="61"/>
        <end position="80"/>
    </location>
</feature>
<protein>
    <recommendedName>
        <fullName evidence="8">Major facilitator superfamily (MFS) profile domain-containing protein</fullName>
    </recommendedName>
</protein>